<proteinExistence type="predicted"/>
<reference evidence="1 2" key="1">
    <citation type="journal article" date="2020" name="IScience">
        <title>Genome Sequencing of the Endangered Kingdonia uniflora (Circaeasteraceae, Ranunculales) Reveals Potential Mechanisms of Evolutionary Specialization.</title>
        <authorList>
            <person name="Sun Y."/>
            <person name="Deng T."/>
            <person name="Zhang A."/>
            <person name="Moore M.J."/>
            <person name="Landis J.B."/>
            <person name="Lin N."/>
            <person name="Zhang H."/>
            <person name="Zhang X."/>
            <person name="Huang J."/>
            <person name="Zhang X."/>
            <person name="Sun H."/>
            <person name="Wang H."/>
        </authorList>
    </citation>
    <scope>NUCLEOTIDE SEQUENCE [LARGE SCALE GENOMIC DNA]</scope>
    <source>
        <strain evidence="1">TB1705</strain>
        <tissue evidence="1">Leaf</tissue>
    </source>
</reference>
<evidence type="ECO:0000313" key="2">
    <source>
        <dbReference type="Proteomes" id="UP000541444"/>
    </source>
</evidence>
<dbReference type="EMBL" id="JACGCM010001193">
    <property type="protein sequence ID" value="KAF6159228.1"/>
    <property type="molecule type" value="Genomic_DNA"/>
</dbReference>
<keyword evidence="2" id="KW-1185">Reference proteome</keyword>
<dbReference type="Proteomes" id="UP000541444">
    <property type="component" value="Unassembled WGS sequence"/>
</dbReference>
<organism evidence="1 2">
    <name type="scientific">Kingdonia uniflora</name>
    <dbReference type="NCBI Taxonomy" id="39325"/>
    <lineage>
        <taxon>Eukaryota</taxon>
        <taxon>Viridiplantae</taxon>
        <taxon>Streptophyta</taxon>
        <taxon>Embryophyta</taxon>
        <taxon>Tracheophyta</taxon>
        <taxon>Spermatophyta</taxon>
        <taxon>Magnoliopsida</taxon>
        <taxon>Ranunculales</taxon>
        <taxon>Circaeasteraceae</taxon>
        <taxon>Kingdonia</taxon>
    </lineage>
</organism>
<sequence>MSRRRMLVLIKPFNLYPPKRTDGSISGVRNPKVIVADQTTEGSVLTLHEAKGSFRYKKCLCLLPPQSKLKLSPPISLQHHSISISLSLLGNFPTSYPLFLSIFNLSF</sequence>
<dbReference type="AlphaFoldDB" id="A0A7J7MX02"/>
<protein>
    <submittedName>
        <fullName evidence="1">Uncharacterized protein</fullName>
    </submittedName>
</protein>
<name>A0A7J7MX02_9MAGN</name>
<gene>
    <name evidence="1" type="ORF">GIB67_031999</name>
</gene>
<comment type="caution">
    <text evidence="1">The sequence shown here is derived from an EMBL/GenBank/DDBJ whole genome shotgun (WGS) entry which is preliminary data.</text>
</comment>
<accession>A0A7J7MX02</accession>
<evidence type="ECO:0000313" key="1">
    <source>
        <dbReference type="EMBL" id="KAF6159228.1"/>
    </source>
</evidence>